<name>A0ACC0MZI8_RHOML</name>
<keyword evidence="2" id="KW-1185">Reference proteome</keyword>
<evidence type="ECO:0000313" key="2">
    <source>
        <dbReference type="Proteomes" id="UP001062846"/>
    </source>
</evidence>
<organism evidence="1 2">
    <name type="scientific">Rhododendron molle</name>
    <name type="common">Chinese azalea</name>
    <name type="synonym">Azalea mollis</name>
    <dbReference type="NCBI Taxonomy" id="49168"/>
    <lineage>
        <taxon>Eukaryota</taxon>
        <taxon>Viridiplantae</taxon>
        <taxon>Streptophyta</taxon>
        <taxon>Embryophyta</taxon>
        <taxon>Tracheophyta</taxon>
        <taxon>Spermatophyta</taxon>
        <taxon>Magnoliopsida</taxon>
        <taxon>eudicotyledons</taxon>
        <taxon>Gunneridae</taxon>
        <taxon>Pentapetalae</taxon>
        <taxon>asterids</taxon>
        <taxon>Ericales</taxon>
        <taxon>Ericaceae</taxon>
        <taxon>Ericoideae</taxon>
        <taxon>Rhodoreae</taxon>
        <taxon>Rhododendron</taxon>
    </lineage>
</organism>
<accession>A0ACC0MZI8</accession>
<comment type="caution">
    <text evidence="1">The sequence shown here is derived from an EMBL/GenBank/DDBJ whole genome shotgun (WGS) entry which is preliminary data.</text>
</comment>
<sequence length="103" mass="11460">MAKRNKNSPVPGKPSSSTTAPAATTAMTSTTAAAPPRRNRKVSRKAAPPDFEALRELFKHHIESFDHMLEYGIETMFRNIKPVEIVDPLTNKSLRNILFSLVI</sequence>
<reference evidence="1" key="1">
    <citation type="submission" date="2022-02" db="EMBL/GenBank/DDBJ databases">
        <title>Plant Genome Project.</title>
        <authorList>
            <person name="Zhang R.-G."/>
        </authorList>
    </citation>
    <scope>NUCLEOTIDE SEQUENCE</scope>
    <source>
        <strain evidence="1">AT1</strain>
    </source>
</reference>
<dbReference type="Proteomes" id="UP001062846">
    <property type="component" value="Chromosome 7"/>
</dbReference>
<dbReference type="EMBL" id="CM046394">
    <property type="protein sequence ID" value="KAI8546006.1"/>
    <property type="molecule type" value="Genomic_DNA"/>
</dbReference>
<gene>
    <name evidence="1" type="ORF">RHMOL_Rhmol07G0082100</name>
</gene>
<evidence type="ECO:0000313" key="1">
    <source>
        <dbReference type="EMBL" id="KAI8546006.1"/>
    </source>
</evidence>
<proteinExistence type="predicted"/>
<protein>
    <submittedName>
        <fullName evidence="1">Uncharacterized protein</fullName>
    </submittedName>
</protein>